<protein>
    <submittedName>
        <fullName evidence="1">Uncharacterized protein</fullName>
    </submittedName>
</protein>
<evidence type="ECO:0000313" key="1">
    <source>
        <dbReference type="EMBL" id="GAA4762903.1"/>
    </source>
</evidence>
<organism evidence="1 2">
    <name type="scientific">Flavobacterium hankyongi</name>
    <dbReference type="NCBI Taxonomy" id="1176532"/>
    <lineage>
        <taxon>Bacteria</taxon>
        <taxon>Pseudomonadati</taxon>
        <taxon>Bacteroidota</taxon>
        <taxon>Flavobacteriia</taxon>
        <taxon>Flavobacteriales</taxon>
        <taxon>Flavobacteriaceae</taxon>
        <taxon>Flavobacterium</taxon>
    </lineage>
</organism>
<dbReference type="Proteomes" id="UP001500141">
    <property type="component" value="Unassembled WGS sequence"/>
</dbReference>
<sequence>MNFDYQEIENREFVKKFTPQELELSNIENLVLQNVFIRYEPEFLINIEKTNSIEFDTMITLESKEYSLNEAILKEIYTSIRFFVEVVVTDTEFDLNRILTNLEGRIENVEKIKYLEKKHKDLYSEVKNESEYLVYAEIKEFNGFENWQELIFDNLHGESTFIQKYLTSDFEISDIPKDILDMWTKYYTIKTQIDFCKEQIDILKNTKQKSNFVDTSLQVFLLEEIINLKDWSSISANKKGEILSHLLGKNKDNIKKIYLELDKKSSQNSDKLLNDRKKADEIIKKLLG</sequence>
<reference evidence="2" key="1">
    <citation type="journal article" date="2019" name="Int. J. Syst. Evol. Microbiol.">
        <title>The Global Catalogue of Microorganisms (GCM) 10K type strain sequencing project: providing services to taxonomists for standard genome sequencing and annotation.</title>
        <authorList>
            <consortium name="The Broad Institute Genomics Platform"/>
            <consortium name="The Broad Institute Genome Sequencing Center for Infectious Disease"/>
            <person name="Wu L."/>
            <person name="Ma J."/>
        </authorList>
    </citation>
    <scope>NUCLEOTIDE SEQUENCE [LARGE SCALE GENOMIC DNA]</scope>
    <source>
        <strain evidence="2">JCM 18198</strain>
    </source>
</reference>
<dbReference type="RefSeq" id="WP_264543801.1">
    <property type="nucleotide sequence ID" value="NZ_BAABIP010000007.1"/>
</dbReference>
<gene>
    <name evidence="1" type="ORF">GCM10023230_10390</name>
</gene>
<comment type="caution">
    <text evidence="1">The sequence shown here is derived from an EMBL/GenBank/DDBJ whole genome shotgun (WGS) entry which is preliminary data.</text>
</comment>
<name>A0ABP8ZRI2_9FLAO</name>
<dbReference type="EMBL" id="BAABIP010000007">
    <property type="protein sequence ID" value="GAA4762903.1"/>
    <property type="molecule type" value="Genomic_DNA"/>
</dbReference>
<proteinExistence type="predicted"/>
<keyword evidence="2" id="KW-1185">Reference proteome</keyword>
<evidence type="ECO:0000313" key="2">
    <source>
        <dbReference type="Proteomes" id="UP001500141"/>
    </source>
</evidence>
<accession>A0ABP8ZRI2</accession>